<reference evidence="18 19" key="1">
    <citation type="journal article" date="2012" name="J. Bacteriol.">
        <title>Complete genome sequences of Methylophaga sp. strain JAM1 and Methylophaga sp. strain JAM7.</title>
        <authorList>
            <person name="Villeneuve C."/>
            <person name="Martineau C."/>
            <person name="Mauffrey F."/>
            <person name="Villemur R."/>
        </authorList>
    </citation>
    <scope>NUCLEOTIDE SEQUENCE [LARGE SCALE GENOMIC DNA]</scope>
    <source>
        <strain evidence="18 19">JAM1</strain>
    </source>
</reference>
<dbReference type="eggNOG" id="COG4773">
    <property type="taxonomic scope" value="Bacteria"/>
</dbReference>
<keyword evidence="7 16" id="KW-0732">Signal</keyword>
<evidence type="ECO:0000256" key="14">
    <source>
        <dbReference type="PROSITE-ProRule" id="PRU01360"/>
    </source>
</evidence>
<dbReference type="GO" id="GO:0015344">
    <property type="term" value="F:siderophore uptake transmembrane transporter activity"/>
    <property type="evidence" value="ECO:0007669"/>
    <property type="project" value="TreeGrafter"/>
</dbReference>
<dbReference type="InterPro" id="IPR000531">
    <property type="entry name" value="Beta-barrel_TonB"/>
</dbReference>
<evidence type="ECO:0000256" key="7">
    <source>
        <dbReference type="ARBA" id="ARBA00022729"/>
    </source>
</evidence>
<evidence type="ECO:0000256" key="15">
    <source>
        <dbReference type="RuleBase" id="RU003357"/>
    </source>
</evidence>
<dbReference type="SUPFAM" id="SSF56935">
    <property type="entry name" value="Porins"/>
    <property type="match status" value="1"/>
</dbReference>
<dbReference type="KEGG" id="mej:Q7A_196"/>
<dbReference type="GO" id="GO:0038023">
    <property type="term" value="F:signaling receptor activity"/>
    <property type="evidence" value="ECO:0007669"/>
    <property type="project" value="InterPro"/>
</dbReference>
<evidence type="ECO:0000256" key="2">
    <source>
        <dbReference type="ARBA" id="ARBA00009810"/>
    </source>
</evidence>
<keyword evidence="10 15" id="KW-0798">TonB box</keyword>
<evidence type="ECO:0000256" key="16">
    <source>
        <dbReference type="SAM" id="SignalP"/>
    </source>
</evidence>
<dbReference type="PANTHER" id="PTHR32552">
    <property type="entry name" value="FERRICHROME IRON RECEPTOR-RELATED"/>
    <property type="match status" value="1"/>
</dbReference>
<dbReference type="EMBL" id="CP003390">
    <property type="protein sequence ID" value="AFI83055.1"/>
    <property type="molecule type" value="Genomic_DNA"/>
</dbReference>
<dbReference type="AlphaFoldDB" id="I1XF86"/>
<organism evidence="18 19">
    <name type="scientific">Methylophaga nitratireducenticrescens</name>
    <dbReference type="NCBI Taxonomy" id="754476"/>
    <lineage>
        <taxon>Bacteria</taxon>
        <taxon>Pseudomonadati</taxon>
        <taxon>Pseudomonadota</taxon>
        <taxon>Gammaproteobacteria</taxon>
        <taxon>Thiotrichales</taxon>
        <taxon>Piscirickettsiaceae</taxon>
        <taxon>Methylophaga</taxon>
    </lineage>
</organism>
<keyword evidence="5" id="KW-0410">Iron transport</keyword>
<evidence type="ECO:0000256" key="1">
    <source>
        <dbReference type="ARBA" id="ARBA00004571"/>
    </source>
</evidence>
<keyword evidence="4 14" id="KW-1134">Transmembrane beta strand</keyword>
<comment type="subcellular location">
    <subcellularLocation>
        <location evidence="1 14">Cell outer membrane</location>
        <topology evidence="1 14">Multi-pass membrane protein</topology>
    </subcellularLocation>
</comment>
<dbReference type="NCBIfam" id="TIGR01783">
    <property type="entry name" value="TonB-siderophor"/>
    <property type="match status" value="1"/>
</dbReference>
<name>I1XF86_METNJ</name>
<gene>
    <name evidence="18" type="ordered locus">Q7A_196</name>
</gene>
<dbReference type="GO" id="GO:0015891">
    <property type="term" value="P:siderophore transport"/>
    <property type="evidence" value="ECO:0007669"/>
    <property type="project" value="InterPro"/>
</dbReference>
<keyword evidence="9" id="KW-0406">Ion transport</keyword>
<dbReference type="Pfam" id="PF00593">
    <property type="entry name" value="TonB_dep_Rec_b-barrel"/>
    <property type="match status" value="1"/>
</dbReference>
<dbReference type="InterPro" id="IPR036942">
    <property type="entry name" value="Beta-barrel_TonB_sf"/>
</dbReference>
<keyword evidence="3 14" id="KW-0813">Transport</keyword>
<dbReference type="PANTHER" id="PTHR32552:SF68">
    <property type="entry name" value="FERRICHROME OUTER MEMBRANE TRANSPORTER_PHAGE RECEPTOR"/>
    <property type="match status" value="1"/>
</dbReference>
<keyword evidence="13 14" id="KW-0998">Cell outer membrane</keyword>
<dbReference type="HOGENOM" id="CLU_008287_9_0_6"/>
<feature type="domain" description="Secretin/TonB short N-terminal" evidence="17">
    <location>
        <begin position="56"/>
        <end position="107"/>
    </location>
</feature>
<evidence type="ECO:0000256" key="5">
    <source>
        <dbReference type="ARBA" id="ARBA00022496"/>
    </source>
</evidence>
<dbReference type="Gene3D" id="3.55.50.30">
    <property type="match status" value="1"/>
</dbReference>
<dbReference type="PROSITE" id="PS52016">
    <property type="entry name" value="TONB_DEPENDENT_REC_3"/>
    <property type="match status" value="1"/>
</dbReference>
<dbReference type="CDD" id="cd01347">
    <property type="entry name" value="ligand_gated_channel"/>
    <property type="match status" value="1"/>
</dbReference>
<dbReference type="Gene3D" id="2.170.130.10">
    <property type="entry name" value="TonB-dependent receptor, plug domain"/>
    <property type="match status" value="1"/>
</dbReference>
<evidence type="ECO:0000256" key="13">
    <source>
        <dbReference type="ARBA" id="ARBA00023237"/>
    </source>
</evidence>
<dbReference type="Proteomes" id="UP000009144">
    <property type="component" value="Chromosome"/>
</dbReference>
<keyword evidence="12 18" id="KW-0675">Receptor</keyword>
<dbReference type="STRING" id="754476.Q7A_196"/>
<evidence type="ECO:0000256" key="4">
    <source>
        <dbReference type="ARBA" id="ARBA00022452"/>
    </source>
</evidence>
<dbReference type="Pfam" id="PF07660">
    <property type="entry name" value="STN"/>
    <property type="match status" value="1"/>
</dbReference>
<evidence type="ECO:0000259" key="17">
    <source>
        <dbReference type="SMART" id="SM00965"/>
    </source>
</evidence>
<feature type="signal peptide" evidence="16">
    <location>
        <begin position="1"/>
        <end position="21"/>
    </location>
</feature>
<evidence type="ECO:0000256" key="6">
    <source>
        <dbReference type="ARBA" id="ARBA00022692"/>
    </source>
</evidence>
<evidence type="ECO:0000256" key="3">
    <source>
        <dbReference type="ARBA" id="ARBA00022448"/>
    </source>
</evidence>
<dbReference type="Gene3D" id="2.40.170.20">
    <property type="entry name" value="TonB-dependent receptor, beta-barrel domain"/>
    <property type="match status" value="1"/>
</dbReference>
<dbReference type="InterPro" id="IPR039426">
    <property type="entry name" value="TonB-dep_rcpt-like"/>
</dbReference>
<reference evidence="18 19" key="2">
    <citation type="journal article" date="2013" name="Int. J. Syst. Evol. Microbiol.">
        <title>Methylophaga nitratireducenticrescens sp. nov. and Methylophaga frappieri sp. nov., isolated from the biofilm of the methanol-fed denitrification system treating the seawater at the Montreal Biodome.</title>
        <authorList>
            <person name="Villeneuve C."/>
            <person name="Martineau C."/>
            <person name="Mauffrey F."/>
            <person name="Villemur R."/>
        </authorList>
    </citation>
    <scope>NUCLEOTIDE SEQUENCE [LARGE SCALE GENOMIC DNA]</scope>
    <source>
        <strain evidence="18 19">JAM1</strain>
    </source>
</reference>
<evidence type="ECO:0000313" key="18">
    <source>
        <dbReference type="EMBL" id="AFI83055.1"/>
    </source>
</evidence>
<evidence type="ECO:0000256" key="10">
    <source>
        <dbReference type="ARBA" id="ARBA00023077"/>
    </source>
</evidence>
<sequence>MLKINIVCLLGGAMVSQTAYAESQSNGVIETDSKIFSVPAGQLHQALDSFARRAGVNLTYDAALLQGLTTEGINGRYTVDEALSMLLVNSGLQLSHIGSGGYLIASSGEVKSEITLPALIVGAAAEKNTSIMSLNAPSSISKFGTSVKETPASISIIDKEFIRETGAKTVDEALLYTPGVHSGNSGFSTRADWITIRGVDDLVNYRDGLRGYGGEGGPRVNVYSLDNIEVLKGPSAAMYGQGGLGGILNTTTKLPQADSQHEVWLQGGSYDRKQAAFDSTGALTDDGKFLYRIVGLQRDSDTQVDYVNDDSYFLAPSFTWKPSDKTKVTLHLHHQEDDSIMGEQFLPQSGSLESASRGKISTSTFVGEPDWDRLDKDTTEMSLFIDHTLTDTWQLSASARQSESSSTFRSHRTPFFSASNQPNADGNITRIVRTLDTDNKLTNLDVHLKGNFTTGLTQHSMSVGIDYFKSLSESDNFFLGIGQGGEFNLYEPSYGNVQSEVVNPFDLNDSEIKQTGLYLADHITLNNWSLSIALRHDNYQNTQLNVDAPNITHKETETTKQAGIMYNFDNGISPYVSYAESFTPNTGNDGTAASNILKPTKGEQRELGIKYLSPEQDVGLTFAYFDIEQENRVSDGFTFGGVQQIGAAVKGWEIEAKKAWQNLTLQASYTDLDAQDKGADTRIPHMPEKLATLWGQYQLPMGIRLGAGVRYKGNIVGAGDGPLLPSVTLFDATIGYSFDDWDFSLDAKNLTDKTYIARCRSENADCYYGDRRTITANARYSF</sequence>
<dbReference type="GO" id="GO:0009279">
    <property type="term" value="C:cell outer membrane"/>
    <property type="evidence" value="ECO:0007669"/>
    <property type="project" value="UniProtKB-SubCell"/>
</dbReference>
<dbReference type="InterPro" id="IPR010105">
    <property type="entry name" value="TonB_sidphr_rcpt"/>
</dbReference>
<evidence type="ECO:0000256" key="12">
    <source>
        <dbReference type="ARBA" id="ARBA00023170"/>
    </source>
</evidence>
<accession>I1XF86</accession>
<dbReference type="InterPro" id="IPR011662">
    <property type="entry name" value="Secretin/TonB_short_N"/>
</dbReference>
<dbReference type="InterPro" id="IPR012910">
    <property type="entry name" value="Plug_dom"/>
</dbReference>
<dbReference type="PATRIC" id="fig|754476.3.peg.195"/>
<proteinExistence type="inferred from homology"/>
<keyword evidence="11 14" id="KW-0472">Membrane</keyword>
<evidence type="ECO:0000256" key="11">
    <source>
        <dbReference type="ARBA" id="ARBA00023136"/>
    </source>
</evidence>
<evidence type="ECO:0000313" key="19">
    <source>
        <dbReference type="Proteomes" id="UP000009144"/>
    </source>
</evidence>
<keyword evidence="8" id="KW-0408">Iron</keyword>
<dbReference type="InterPro" id="IPR037066">
    <property type="entry name" value="Plug_dom_sf"/>
</dbReference>
<keyword evidence="19" id="KW-1185">Reference proteome</keyword>
<keyword evidence="6 14" id="KW-0812">Transmembrane</keyword>
<dbReference type="Pfam" id="PF07715">
    <property type="entry name" value="Plug"/>
    <property type="match status" value="1"/>
</dbReference>
<comment type="similarity">
    <text evidence="2 14 15">Belongs to the TonB-dependent receptor family.</text>
</comment>
<protein>
    <submittedName>
        <fullName evidence="18">Ferrichrome-iron receptor</fullName>
    </submittedName>
</protein>
<evidence type="ECO:0000256" key="9">
    <source>
        <dbReference type="ARBA" id="ARBA00023065"/>
    </source>
</evidence>
<dbReference type="SMART" id="SM00965">
    <property type="entry name" value="STN"/>
    <property type="match status" value="1"/>
</dbReference>
<evidence type="ECO:0000256" key="8">
    <source>
        <dbReference type="ARBA" id="ARBA00023004"/>
    </source>
</evidence>
<feature type="chain" id="PRO_5003653592" evidence="16">
    <location>
        <begin position="22"/>
        <end position="782"/>
    </location>
</feature>